<keyword evidence="5" id="KW-0808">Transferase</keyword>
<dbReference type="InterPro" id="IPR003386">
    <property type="entry name" value="LACT/PDAT_acylTrfase"/>
</dbReference>
<dbReference type="GO" id="GO:0005576">
    <property type="term" value="C:extracellular region"/>
    <property type="evidence" value="ECO:0007669"/>
    <property type="project" value="UniProtKB-SubCell"/>
</dbReference>
<dbReference type="KEGG" id="gsh:117359666"/>
<evidence type="ECO:0000256" key="10">
    <source>
        <dbReference type="ARBA" id="ARBA00023180"/>
    </source>
</evidence>
<keyword evidence="6 18" id="KW-0732">Signal</keyword>
<dbReference type="Proteomes" id="UP000515159">
    <property type="component" value="Chromosome 4"/>
</dbReference>
<sequence length="429" mass="49291">MNMAKLLSLQLVLVLFLVHPASQFWLLNVLFPPNVTPEAALSNNTFPVVLVPGCLGNQLEAKLDKKDVVNWMCYRKTEDYFPIWLNLNLFLPLGLDCWIDNIRVVYNRTTRKTSNAPGVDIRVPDFGKTSSVEFLDKGKLAGYLHTLVQHLVNNGYVRDETVRAAPYDWRIAPNEQEEYNDKLKGLIEEMRDTYQKPVYLIGHSLGGLYLLYFLINQPQEWKDTYVKGFISLGVPWGGAVKTLMVLTSGDNQGIQMVSNIKIREEQRMTTTNPWMIPNNLAWPESHVFISSPSYNYTYCDYQKFFKDISFEDGWYMWEDTKDLLEELPPPGVEVYCIYGTGFPTPETYIYGDTFPHGDPIDIIYSEGDDSVHTQSLGLCKRWHQQQKKRVHIIELENIDHLNIVFSNVTLSYINEILLGTYGVGDPIGY</sequence>
<proteinExistence type="inferred from homology"/>
<name>A0A6P8QP01_GEOSA</name>
<feature type="chain" id="PRO_5027605507" description="Phosphatidylcholine-sterol acyltransferase" evidence="18">
    <location>
        <begin position="24"/>
        <end position="429"/>
    </location>
</feature>
<dbReference type="Pfam" id="PF02450">
    <property type="entry name" value="LCAT"/>
    <property type="match status" value="1"/>
</dbReference>
<evidence type="ECO:0000256" key="9">
    <source>
        <dbReference type="ARBA" id="ARBA00023166"/>
    </source>
</evidence>
<evidence type="ECO:0000256" key="6">
    <source>
        <dbReference type="ARBA" id="ARBA00022729"/>
    </source>
</evidence>
<keyword evidence="4" id="KW-0153">Cholesterol metabolism</keyword>
<gene>
    <name evidence="20" type="primary">LCAT</name>
</gene>
<evidence type="ECO:0000256" key="12">
    <source>
        <dbReference type="ARBA" id="ARBA00023315"/>
    </source>
</evidence>
<feature type="signal peptide" evidence="18">
    <location>
        <begin position="1"/>
        <end position="23"/>
    </location>
</feature>
<evidence type="ECO:0000256" key="11">
    <source>
        <dbReference type="ARBA" id="ARBA00023221"/>
    </source>
</evidence>
<evidence type="ECO:0000256" key="5">
    <source>
        <dbReference type="ARBA" id="ARBA00022679"/>
    </source>
</evidence>
<evidence type="ECO:0000256" key="2">
    <source>
        <dbReference type="ARBA" id="ARBA00010701"/>
    </source>
</evidence>
<keyword evidence="3" id="KW-0964">Secreted</keyword>
<evidence type="ECO:0000256" key="3">
    <source>
        <dbReference type="ARBA" id="ARBA00022525"/>
    </source>
</evidence>
<reference evidence="20" key="1">
    <citation type="submission" date="2025-08" db="UniProtKB">
        <authorList>
            <consortium name="RefSeq"/>
        </authorList>
    </citation>
    <scope>IDENTIFICATION</scope>
</reference>
<dbReference type="RefSeq" id="XP_033798759.1">
    <property type="nucleotide sequence ID" value="XM_033942868.1"/>
</dbReference>
<keyword evidence="19" id="KW-1185">Reference proteome</keyword>
<keyword evidence="12 20" id="KW-0012">Acyltransferase</keyword>
<dbReference type="InParanoid" id="A0A6P8QP01"/>
<evidence type="ECO:0000256" key="1">
    <source>
        <dbReference type="ARBA" id="ARBA00004613"/>
    </source>
</evidence>
<evidence type="ECO:0000256" key="13">
    <source>
        <dbReference type="ARBA" id="ARBA00039142"/>
    </source>
</evidence>
<evidence type="ECO:0000256" key="15">
    <source>
        <dbReference type="ARBA" id="ARBA00041412"/>
    </source>
</evidence>
<comment type="similarity">
    <text evidence="2">Belongs to the AB hydrolase superfamily. Lipase family.</text>
</comment>
<keyword evidence="10" id="KW-0325">Glycoprotein</keyword>
<evidence type="ECO:0000256" key="8">
    <source>
        <dbReference type="ARBA" id="ARBA00023157"/>
    </source>
</evidence>
<dbReference type="SUPFAM" id="SSF53474">
    <property type="entry name" value="alpha/beta-Hydrolases"/>
    <property type="match status" value="1"/>
</dbReference>
<evidence type="ECO:0000256" key="7">
    <source>
        <dbReference type="ARBA" id="ARBA00023098"/>
    </source>
</evidence>
<evidence type="ECO:0000313" key="19">
    <source>
        <dbReference type="Proteomes" id="UP000515159"/>
    </source>
</evidence>
<comment type="subcellular location">
    <subcellularLocation>
        <location evidence="1">Secreted</location>
    </subcellularLocation>
</comment>
<evidence type="ECO:0000256" key="18">
    <source>
        <dbReference type="SAM" id="SignalP"/>
    </source>
</evidence>
<dbReference type="EC" id="2.3.1.43" evidence="13"/>
<keyword evidence="9" id="KW-1207">Sterol metabolism</keyword>
<keyword evidence="11" id="KW-0753">Steroid metabolism</keyword>
<dbReference type="GO" id="GO:0004607">
    <property type="term" value="F:phosphatidylcholine-sterol O-acyltransferase activity"/>
    <property type="evidence" value="ECO:0007669"/>
    <property type="project" value="UniProtKB-EC"/>
</dbReference>
<dbReference type="CTD" id="3931"/>
<evidence type="ECO:0000313" key="20">
    <source>
        <dbReference type="RefSeq" id="XP_033798759.1"/>
    </source>
</evidence>
<evidence type="ECO:0000256" key="4">
    <source>
        <dbReference type="ARBA" id="ARBA00022548"/>
    </source>
</evidence>
<evidence type="ECO:0000256" key="17">
    <source>
        <dbReference type="ARBA" id="ARBA00050812"/>
    </source>
</evidence>
<accession>A0A6P8QP01</accession>
<dbReference type="PANTHER" id="PTHR11440">
    <property type="entry name" value="LECITHIN-CHOLESTEROL ACYLTRANSFERASE-RELATED"/>
    <property type="match status" value="1"/>
</dbReference>
<keyword evidence="7" id="KW-0443">Lipid metabolism</keyword>
<protein>
    <recommendedName>
        <fullName evidence="14">Phosphatidylcholine-sterol acyltransferase</fullName>
        <ecNumber evidence="13">2.3.1.43</ecNumber>
    </recommendedName>
    <alternativeName>
        <fullName evidence="16">Lecithin-cholesterol acyltransferase</fullName>
    </alternativeName>
    <alternativeName>
        <fullName evidence="15">Phospholipid-cholesterol acyltransferase</fullName>
    </alternativeName>
</protein>
<dbReference type="FunFam" id="3.40.50.1820:FF:000183">
    <property type="entry name" value="Phosphatidylcholine-sterol acyltransferase"/>
    <property type="match status" value="1"/>
</dbReference>
<keyword evidence="8" id="KW-1015">Disulfide bond</keyword>
<dbReference type="Gene3D" id="3.40.50.1820">
    <property type="entry name" value="alpha/beta hydrolase"/>
    <property type="match status" value="3"/>
</dbReference>
<dbReference type="FunFam" id="3.40.50.1820:FF:000090">
    <property type="entry name" value="Phosphatidylcholine-sterol acyltransferase"/>
    <property type="match status" value="1"/>
</dbReference>
<dbReference type="GO" id="GO:0008203">
    <property type="term" value="P:cholesterol metabolic process"/>
    <property type="evidence" value="ECO:0007669"/>
    <property type="project" value="UniProtKB-KW"/>
</dbReference>
<dbReference type="InterPro" id="IPR029058">
    <property type="entry name" value="AB_hydrolase_fold"/>
</dbReference>
<dbReference type="FunCoup" id="A0A6P8QP01">
    <property type="interactions" value="131"/>
</dbReference>
<dbReference type="GeneID" id="117359666"/>
<dbReference type="OrthoDB" id="190846at2759"/>
<evidence type="ECO:0000256" key="14">
    <source>
        <dbReference type="ARBA" id="ARBA00040526"/>
    </source>
</evidence>
<organism evidence="19 20">
    <name type="scientific">Geotrypetes seraphini</name>
    <name type="common">Gaboon caecilian</name>
    <name type="synonym">Caecilia seraphini</name>
    <dbReference type="NCBI Taxonomy" id="260995"/>
    <lineage>
        <taxon>Eukaryota</taxon>
        <taxon>Metazoa</taxon>
        <taxon>Chordata</taxon>
        <taxon>Craniata</taxon>
        <taxon>Vertebrata</taxon>
        <taxon>Euteleostomi</taxon>
        <taxon>Amphibia</taxon>
        <taxon>Gymnophiona</taxon>
        <taxon>Geotrypetes</taxon>
    </lineage>
</organism>
<dbReference type="AlphaFoldDB" id="A0A6P8QP01"/>
<comment type="catalytic activity">
    <reaction evidence="17">
        <text>a sterol + a 1,2-diacyl-sn-glycero-3-phosphocholine = a sterol ester + a 1-acyl-sn-glycero-3-phosphocholine</text>
        <dbReference type="Rhea" id="RHEA:21204"/>
        <dbReference type="ChEBI" id="CHEBI:15889"/>
        <dbReference type="ChEBI" id="CHEBI:35915"/>
        <dbReference type="ChEBI" id="CHEBI:57643"/>
        <dbReference type="ChEBI" id="CHEBI:58168"/>
        <dbReference type="EC" id="2.3.1.43"/>
    </reaction>
</comment>
<evidence type="ECO:0000256" key="16">
    <source>
        <dbReference type="ARBA" id="ARBA00042279"/>
    </source>
</evidence>